<proteinExistence type="predicted"/>
<dbReference type="GO" id="GO:0003700">
    <property type="term" value="F:DNA-binding transcription factor activity"/>
    <property type="evidence" value="ECO:0007669"/>
    <property type="project" value="TreeGrafter"/>
</dbReference>
<dbReference type="Proteomes" id="UP000266915">
    <property type="component" value="Unassembled WGS sequence"/>
</dbReference>
<organism evidence="4 5">
    <name type="scientific">Plantibacter flavus</name>
    <dbReference type="NCBI Taxonomy" id="150123"/>
    <lineage>
        <taxon>Bacteria</taxon>
        <taxon>Bacillati</taxon>
        <taxon>Actinomycetota</taxon>
        <taxon>Actinomycetes</taxon>
        <taxon>Micrococcales</taxon>
        <taxon>Microbacteriaceae</taxon>
        <taxon>Plantibacter</taxon>
    </lineage>
</organism>
<protein>
    <submittedName>
        <fullName evidence="4">Putative transcriptional regulator</fullName>
    </submittedName>
</protein>
<keyword evidence="5" id="KW-1185">Reference proteome</keyword>
<dbReference type="InterPro" id="IPR001387">
    <property type="entry name" value="Cro/C1-type_HTH"/>
</dbReference>
<dbReference type="InterPro" id="IPR010982">
    <property type="entry name" value="Lambda_DNA-bd_dom_sf"/>
</dbReference>
<sequence>MTSTAAAPPASATPGDGTAPHADALVLGRRIRDARSRAGLTLDELAQAIDRAPSQASAIENGHREPSLSMLRVIAAALDTTVDDLLRDEPPSDRAALEIAVERAQRGPVFSALGIAPIRVSKGTADETLRTVLALHDEVARLHRERAATPEEARRANAVLRADMRAADNHFPDLEAVAKGLLDAVGYTGGPVSHQTVAEMAQHLGFSLHYVGDLPHSTRSVTDRRNGRIYLPTEPSMSRDSRSPILQAFASHLCGHEEPGNYADFLRQRVETNYLTAAILLPERDAVRVLGEAKQLRRISMEDLRDAFAVSYETAAHRFTNLATRHLGLPVHFMKVHESGTIIKAYENDGVTFPSDVLGAVEGSLVCRNWTARTVFDVEDRFSPWYQYTDMDTGTFWCTSRIEKAKEGEYSVSVGVPFAHVKWFRGRETPHRSTSNCPDERCCRRASPALAERWEGNAWPAARTPTSLLAALPTGSFPGVDSVEVYEFLESHAPRAD</sequence>
<evidence type="ECO:0000256" key="1">
    <source>
        <dbReference type="ARBA" id="ARBA00023125"/>
    </source>
</evidence>
<evidence type="ECO:0000256" key="2">
    <source>
        <dbReference type="SAM" id="MobiDB-lite"/>
    </source>
</evidence>
<dbReference type="PANTHER" id="PTHR46797">
    <property type="entry name" value="HTH-TYPE TRANSCRIPTIONAL REGULATOR"/>
    <property type="match status" value="1"/>
</dbReference>
<dbReference type="PANTHER" id="PTHR46797:SF1">
    <property type="entry name" value="METHYLPHOSPHONATE SYNTHASE"/>
    <property type="match status" value="1"/>
</dbReference>
<dbReference type="AlphaFoldDB" id="A0A3N2C5S6"/>
<dbReference type="SUPFAM" id="SSF47413">
    <property type="entry name" value="lambda repressor-like DNA-binding domains"/>
    <property type="match status" value="1"/>
</dbReference>
<dbReference type="Pfam" id="PF13560">
    <property type="entry name" value="HTH_31"/>
    <property type="match status" value="1"/>
</dbReference>
<comment type="caution">
    <text evidence="4">The sequence shown here is derived from an EMBL/GenBank/DDBJ whole genome shotgun (WGS) entry which is preliminary data.</text>
</comment>
<feature type="region of interest" description="Disordered" evidence="2">
    <location>
        <begin position="1"/>
        <end position="21"/>
    </location>
</feature>
<dbReference type="Gene3D" id="1.10.260.40">
    <property type="entry name" value="lambda repressor-like DNA-binding domains"/>
    <property type="match status" value="1"/>
</dbReference>
<keyword evidence="1" id="KW-0238">DNA-binding</keyword>
<evidence type="ECO:0000313" key="4">
    <source>
        <dbReference type="EMBL" id="ROR82873.1"/>
    </source>
</evidence>
<name>A0A3N2C5S6_9MICO</name>
<reference evidence="4 5" key="1">
    <citation type="submission" date="2018-11" db="EMBL/GenBank/DDBJ databases">
        <title>Sequencing the genomes of 1000 actinobacteria strains.</title>
        <authorList>
            <person name="Klenk H.-P."/>
        </authorList>
    </citation>
    <scope>NUCLEOTIDE SEQUENCE [LARGE SCALE GENOMIC DNA]</scope>
    <source>
        <strain evidence="4 5">DSM 14012</strain>
    </source>
</reference>
<dbReference type="EMBL" id="RKHL01000001">
    <property type="protein sequence ID" value="ROR82873.1"/>
    <property type="molecule type" value="Genomic_DNA"/>
</dbReference>
<dbReference type="SMART" id="SM00530">
    <property type="entry name" value="HTH_XRE"/>
    <property type="match status" value="1"/>
</dbReference>
<dbReference type="RefSeq" id="WP_085512938.1">
    <property type="nucleotide sequence ID" value="NZ_FXAP01000004.1"/>
</dbReference>
<gene>
    <name evidence="4" type="ORF">EDD42_2970</name>
</gene>
<evidence type="ECO:0000313" key="5">
    <source>
        <dbReference type="Proteomes" id="UP000266915"/>
    </source>
</evidence>
<dbReference type="GO" id="GO:0005829">
    <property type="term" value="C:cytosol"/>
    <property type="evidence" value="ECO:0007669"/>
    <property type="project" value="TreeGrafter"/>
</dbReference>
<dbReference type="InterPro" id="IPR050807">
    <property type="entry name" value="TransReg_Diox_bact_type"/>
</dbReference>
<evidence type="ECO:0000259" key="3">
    <source>
        <dbReference type="PROSITE" id="PS50943"/>
    </source>
</evidence>
<accession>A0A3N2C5S6</accession>
<feature type="compositionally biased region" description="Low complexity" evidence="2">
    <location>
        <begin position="1"/>
        <end position="20"/>
    </location>
</feature>
<feature type="domain" description="HTH cro/C1-type" evidence="3">
    <location>
        <begin position="31"/>
        <end position="85"/>
    </location>
</feature>
<dbReference type="PROSITE" id="PS50943">
    <property type="entry name" value="HTH_CROC1"/>
    <property type="match status" value="1"/>
</dbReference>
<dbReference type="GO" id="GO:0003677">
    <property type="term" value="F:DNA binding"/>
    <property type="evidence" value="ECO:0007669"/>
    <property type="project" value="UniProtKB-KW"/>
</dbReference>
<dbReference type="CDD" id="cd00093">
    <property type="entry name" value="HTH_XRE"/>
    <property type="match status" value="1"/>
</dbReference>